<accession>B9XQ29</accession>
<keyword evidence="2" id="KW-1185">Reference proteome</keyword>
<comment type="caution">
    <text evidence="1">The sequence shown here is derived from an EMBL/GenBank/DDBJ whole genome shotgun (WGS) entry which is preliminary data.</text>
</comment>
<evidence type="ECO:0000313" key="1">
    <source>
        <dbReference type="EMBL" id="EEF58033.1"/>
    </source>
</evidence>
<dbReference type="RefSeq" id="WP_007417915.1">
    <property type="nucleotide sequence ID" value="NZ_ABOX02000051.1"/>
</dbReference>
<evidence type="ECO:0000313" key="2">
    <source>
        <dbReference type="Proteomes" id="UP000003688"/>
    </source>
</evidence>
<gene>
    <name evidence="1" type="ORF">Cflav_PD1170</name>
</gene>
<protein>
    <recommendedName>
        <fullName evidence="3">STAS/SEC14 domain-containing protein</fullName>
    </recommendedName>
</protein>
<evidence type="ECO:0008006" key="3">
    <source>
        <dbReference type="Google" id="ProtNLM"/>
    </source>
</evidence>
<dbReference type="STRING" id="320771.Cflav_PD1170"/>
<reference evidence="1 2" key="1">
    <citation type="journal article" date="2011" name="J. Bacteriol.">
        <title>Genome sequence of 'Pedosphaera parvula' Ellin514, an aerobic Verrucomicrobial isolate from pasture soil.</title>
        <authorList>
            <person name="Kant R."/>
            <person name="van Passel M.W."/>
            <person name="Sangwan P."/>
            <person name="Palva A."/>
            <person name="Lucas S."/>
            <person name="Copeland A."/>
            <person name="Lapidus A."/>
            <person name="Glavina Del Rio T."/>
            <person name="Dalin E."/>
            <person name="Tice H."/>
            <person name="Bruce D."/>
            <person name="Goodwin L."/>
            <person name="Pitluck S."/>
            <person name="Chertkov O."/>
            <person name="Larimer F.W."/>
            <person name="Land M.L."/>
            <person name="Hauser L."/>
            <person name="Brettin T.S."/>
            <person name="Detter J.C."/>
            <person name="Han S."/>
            <person name="de Vos W.M."/>
            <person name="Janssen P.H."/>
            <person name="Smidt H."/>
        </authorList>
    </citation>
    <scope>NUCLEOTIDE SEQUENCE [LARGE SCALE GENOMIC DNA]</scope>
    <source>
        <strain evidence="1 2">Ellin514</strain>
    </source>
</reference>
<proteinExistence type="predicted"/>
<dbReference type="Proteomes" id="UP000003688">
    <property type="component" value="Unassembled WGS sequence"/>
</dbReference>
<sequence length="136" mass="15021">MAEVMGEDTSVEIMSTIVQLEPKKGYVAFHPEGEVLLGECANLVCDAVRLACDQGAEKLLVDVSGLTGFEPPTTAPRYFFNERLAAEATSPIKVAMVCRPEFIREDHYGVMIARNRGLLCEIFASESEALEWLLRP</sequence>
<organism evidence="1 2">
    <name type="scientific">Pedosphaera parvula (strain Ellin514)</name>
    <dbReference type="NCBI Taxonomy" id="320771"/>
    <lineage>
        <taxon>Bacteria</taxon>
        <taxon>Pseudomonadati</taxon>
        <taxon>Verrucomicrobiota</taxon>
        <taxon>Pedosphaerae</taxon>
        <taxon>Pedosphaerales</taxon>
        <taxon>Pedosphaeraceae</taxon>
        <taxon>Pedosphaera</taxon>
    </lineage>
</organism>
<dbReference type="AlphaFoldDB" id="B9XQ29"/>
<name>B9XQ29_PEDPL</name>
<dbReference type="EMBL" id="ABOX02000051">
    <property type="protein sequence ID" value="EEF58033.1"/>
    <property type="molecule type" value="Genomic_DNA"/>
</dbReference>